<dbReference type="RefSeq" id="WP_190420798.1">
    <property type="nucleotide sequence ID" value="NZ_JAMPKK010000086.1"/>
</dbReference>
<accession>A0ABV0JWE5</accession>
<name>A0ABV0JWE5_9CYAN</name>
<comment type="caution">
    <text evidence="1">The sequence shown here is derived from an EMBL/GenBank/DDBJ whole genome shotgun (WGS) entry which is preliminary data.</text>
</comment>
<evidence type="ECO:0000313" key="1">
    <source>
        <dbReference type="EMBL" id="MEP0867776.1"/>
    </source>
</evidence>
<evidence type="ECO:0000313" key="2">
    <source>
        <dbReference type="Proteomes" id="UP001442494"/>
    </source>
</evidence>
<keyword evidence="2" id="KW-1185">Reference proteome</keyword>
<reference evidence="1 2" key="1">
    <citation type="submission" date="2022-04" db="EMBL/GenBank/DDBJ databases">
        <title>Positive selection, recombination, and allopatry shape intraspecific diversity of widespread and dominant cyanobacteria.</title>
        <authorList>
            <person name="Wei J."/>
            <person name="Shu W."/>
            <person name="Hu C."/>
        </authorList>
    </citation>
    <scope>NUCLEOTIDE SEQUENCE [LARGE SCALE GENOMIC DNA]</scope>
    <source>
        <strain evidence="1 2">GB2-A5</strain>
    </source>
</reference>
<dbReference type="EMBL" id="JAMPKK010000086">
    <property type="protein sequence ID" value="MEP0867776.1"/>
    <property type="molecule type" value="Genomic_DNA"/>
</dbReference>
<protein>
    <submittedName>
        <fullName evidence="1">Uncharacterized protein</fullName>
    </submittedName>
</protein>
<dbReference type="Proteomes" id="UP001442494">
    <property type="component" value="Unassembled WGS sequence"/>
</dbReference>
<sequence length="245" mass="27538">MAHSISAQNIRFIFIYKQILTVPPNVSPNKPVPLVIDIQGKSGNAIAKFDNFQEKLMHLIVVSDDFQFFNHIHPTYKQNRRFEINASFPQPGNYSLFSDYKPSGEKEQVSVLKAQVAGKIPSPDPIVDLNSAKTFGDTKVNLTFSKPKLKAGEDVTLQFNLQNAADNQPIKDLQPYLGEKGHLVILRHSPNLTAADYIHAHAMKNTPPEQVSFHTQFPQPGKYKVWGQFNRGGKVVTADFWVEVI</sequence>
<gene>
    <name evidence="1" type="ORF">NDI37_25350</name>
</gene>
<proteinExistence type="predicted"/>
<organism evidence="1 2">
    <name type="scientific">Funiculus sociatus GB2-A5</name>
    <dbReference type="NCBI Taxonomy" id="2933946"/>
    <lineage>
        <taxon>Bacteria</taxon>
        <taxon>Bacillati</taxon>
        <taxon>Cyanobacteriota</taxon>
        <taxon>Cyanophyceae</taxon>
        <taxon>Coleofasciculales</taxon>
        <taxon>Coleofasciculaceae</taxon>
        <taxon>Funiculus</taxon>
    </lineage>
</organism>